<dbReference type="OrthoDB" id="912640at2759"/>
<reference evidence="2 3" key="1">
    <citation type="submission" date="2019-09" db="EMBL/GenBank/DDBJ databases">
        <title>A chromosome-level genome assembly of the Chinese tupelo Nyssa sinensis.</title>
        <authorList>
            <person name="Yang X."/>
            <person name="Kang M."/>
            <person name="Yang Y."/>
            <person name="Xiong H."/>
            <person name="Wang M."/>
            <person name="Zhang Z."/>
            <person name="Wang Z."/>
            <person name="Wu H."/>
            <person name="Ma T."/>
            <person name="Liu J."/>
            <person name="Xi Z."/>
        </authorList>
    </citation>
    <scope>NUCLEOTIDE SEQUENCE [LARGE SCALE GENOMIC DNA]</scope>
    <source>
        <strain evidence="2">J267</strain>
        <tissue evidence="2">Leaf</tissue>
    </source>
</reference>
<gene>
    <name evidence="2" type="ORF">F0562_025738</name>
</gene>
<evidence type="ECO:0000313" key="3">
    <source>
        <dbReference type="Proteomes" id="UP000325577"/>
    </source>
</evidence>
<proteinExistence type="predicted"/>
<dbReference type="PANTHER" id="PTHR33592">
    <property type="entry name" value="TRANSMEMBRANE PROTEIN"/>
    <property type="match status" value="1"/>
</dbReference>
<dbReference type="PANTHER" id="PTHR33592:SF3">
    <property type="entry name" value="TRANSMEMBRANE PROTEIN"/>
    <property type="match status" value="1"/>
</dbReference>
<accession>A0A5J5B9I8</accession>
<dbReference type="EMBL" id="CM018037">
    <property type="protein sequence ID" value="KAA8539046.1"/>
    <property type="molecule type" value="Genomic_DNA"/>
</dbReference>
<feature type="region of interest" description="Disordered" evidence="1">
    <location>
        <begin position="15"/>
        <end position="39"/>
    </location>
</feature>
<evidence type="ECO:0000256" key="1">
    <source>
        <dbReference type="SAM" id="MobiDB-lite"/>
    </source>
</evidence>
<evidence type="ECO:0000313" key="2">
    <source>
        <dbReference type="EMBL" id="KAA8539046.1"/>
    </source>
</evidence>
<sequence>MRPLDEEQWLKKGLAFQSLPKGPVPSSGSNPCTYTPGRGSGGRCTLAENEMNFAGHDNVAHAPPAAFTDFMCHDCKSTFSKDHL</sequence>
<protein>
    <submittedName>
        <fullName evidence="2">Uncharacterized protein</fullName>
    </submittedName>
</protein>
<name>A0A5J5B9I8_9ASTE</name>
<keyword evidence="3" id="KW-1185">Reference proteome</keyword>
<dbReference type="AlphaFoldDB" id="A0A5J5B9I8"/>
<organism evidence="2 3">
    <name type="scientific">Nyssa sinensis</name>
    <dbReference type="NCBI Taxonomy" id="561372"/>
    <lineage>
        <taxon>Eukaryota</taxon>
        <taxon>Viridiplantae</taxon>
        <taxon>Streptophyta</taxon>
        <taxon>Embryophyta</taxon>
        <taxon>Tracheophyta</taxon>
        <taxon>Spermatophyta</taxon>
        <taxon>Magnoliopsida</taxon>
        <taxon>eudicotyledons</taxon>
        <taxon>Gunneridae</taxon>
        <taxon>Pentapetalae</taxon>
        <taxon>asterids</taxon>
        <taxon>Cornales</taxon>
        <taxon>Nyssaceae</taxon>
        <taxon>Nyssa</taxon>
    </lineage>
</organism>
<dbReference type="Proteomes" id="UP000325577">
    <property type="component" value="Linkage Group LG14"/>
</dbReference>